<proteinExistence type="predicted"/>
<gene>
    <name evidence="1" type="ORF">SAMN04488092_1068</name>
</gene>
<dbReference type="Proteomes" id="UP000198634">
    <property type="component" value="Unassembled WGS sequence"/>
</dbReference>
<reference evidence="1 2" key="1">
    <citation type="submission" date="2016-10" db="EMBL/GenBank/DDBJ databases">
        <authorList>
            <person name="de Groot N.N."/>
        </authorList>
    </citation>
    <scope>NUCLEOTIDE SEQUENCE [LARGE SCALE GENOMIC DNA]</scope>
    <source>
        <strain evidence="1 2">DSM 22007</strain>
    </source>
</reference>
<organism evidence="1 2">
    <name type="scientific">Thalassovita taeanensis</name>
    <dbReference type="NCBI Taxonomy" id="657014"/>
    <lineage>
        <taxon>Bacteria</taxon>
        <taxon>Pseudomonadati</taxon>
        <taxon>Pseudomonadota</taxon>
        <taxon>Alphaproteobacteria</taxon>
        <taxon>Rhodobacterales</taxon>
        <taxon>Roseobacteraceae</taxon>
        <taxon>Thalassovita</taxon>
    </lineage>
</organism>
<name>A0A1H9FA67_9RHOB</name>
<dbReference type="STRING" id="657014.SAMN04488092_1068"/>
<keyword evidence="2" id="KW-1185">Reference proteome</keyword>
<dbReference type="AlphaFoldDB" id="A0A1H9FA67"/>
<dbReference type="EMBL" id="FOEP01000006">
    <property type="protein sequence ID" value="SEQ34854.1"/>
    <property type="molecule type" value="Genomic_DNA"/>
</dbReference>
<accession>A0A1H9FA67</accession>
<dbReference type="RefSeq" id="WP_139246422.1">
    <property type="nucleotide sequence ID" value="NZ_FOEP01000006.1"/>
</dbReference>
<evidence type="ECO:0000313" key="2">
    <source>
        <dbReference type="Proteomes" id="UP000198634"/>
    </source>
</evidence>
<dbReference type="OrthoDB" id="9182204at2"/>
<sequence>MTYASTIGTADDYFCRQFPGSFLKNRTFSRRSEIEQKEVEVNRLPAKAQRTFRVPRIVASMNAPTVEATVIEADYLKATSAPTELDDVRGAVRSFAELAAGWDGPDSSPALSGVIDDALEVLQNWSGDIDTPEPVMAFDGSVALELYDEEGFTRGGLEFKGNHRAVYTVISGCDIITSGTFNAGSLSEIIRSIHLIRRALSAQE</sequence>
<evidence type="ECO:0000313" key="1">
    <source>
        <dbReference type="EMBL" id="SEQ34854.1"/>
    </source>
</evidence>
<protein>
    <submittedName>
        <fullName evidence="1">Uncharacterized protein</fullName>
    </submittedName>
</protein>